<dbReference type="PRINTS" id="PR00111">
    <property type="entry name" value="ABHYDROLASE"/>
</dbReference>
<keyword evidence="3" id="KW-1185">Reference proteome</keyword>
<protein>
    <recommendedName>
        <fullName evidence="1">AB hydrolase-1 domain-containing protein</fullName>
    </recommendedName>
</protein>
<sequence length="267" mass="30802">MDFFLPYKQSEFTGIVAGSGPELLICFHGFGERASHFRCMDAGLGNLFTIIALDMPFHGNTAWRENRPFEKEDLAALTEKILEKFGKQTFSLMGYSMGGRLALCIIEKLASRVKHLVLAAPDGLKNNPWHMFATQTILGNLLFSYNTRHPAVFFRLLALWRQWGFLNESVYKFAYHRMDKPEKRLLVYNVWTIMRRMMPSMKHCKQLLARYRVDTVAIFGRYDRVIPPGIGERFADGSFPCNIVVLEKGHQLITEELGFIIRKNIRS</sequence>
<proteinExistence type="predicted"/>
<dbReference type="RefSeq" id="WP_119077443.1">
    <property type="nucleotide sequence ID" value="NZ_CP029600.1"/>
</dbReference>
<dbReference type="SUPFAM" id="SSF53474">
    <property type="entry name" value="alpha/beta-Hydrolases"/>
    <property type="match status" value="1"/>
</dbReference>
<feature type="domain" description="AB hydrolase-1" evidence="1">
    <location>
        <begin position="23"/>
        <end position="250"/>
    </location>
</feature>
<evidence type="ECO:0000313" key="2">
    <source>
        <dbReference type="EMBL" id="AWO01230.1"/>
    </source>
</evidence>
<reference evidence="2 3" key="1">
    <citation type="submission" date="2018-05" db="EMBL/GenBank/DDBJ databases">
        <title>Chitinophaga sp. nov., isolated from rhizosphere soil of Alhagi.</title>
        <authorList>
            <person name="Liu Y."/>
        </authorList>
    </citation>
    <scope>NUCLEOTIDE SEQUENCE [LARGE SCALE GENOMIC DNA]</scope>
    <source>
        <strain evidence="2 3">T22</strain>
    </source>
</reference>
<dbReference type="Pfam" id="PF00561">
    <property type="entry name" value="Abhydrolase_1"/>
    <property type="match status" value="1"/>
</dbReference>
<dbReference type="Proteomes" id="UP000246099">
    <property type="component" value="Chromosome"/>
</dbReference>
<accession>A0ABN5LPD7</accession>
<evidence type="ECO:0000313" key="3">
    <source>
        <dbReference type="Proteomes" id="UP000246099"/>
    </source>
</evidence>
<dbReference type="InterPro" id="IPR050266">
    <property type="entry name" value="AB_hydrolase_sf"/>
</dbReference>
<organism evidence="2 3">
    <name type="scientific">Chitinophaga alhagiae</name>
    <dbReference type="NCBI Taxonomy" id="2203219"/>
    <lineage>
        <taxon>Bacteria</taxon>
        <taxon>Pseudomonadati</taxon>
        <taxon>Bacteroidota</taxon>
        <taxon>Chitinophagia</taxon>
        <taxon>Chitinophagales</taxon>
        <taxon>Chitinophagaceae</taxon>
        <taxon>Chitinophaga</taxon>
    </lineage>
</organism>
<name>A0ABN5LPD7_9BACT</name>
<dbReference type="PANTHER" id="PTHR43798:SF33">
    <property type="entry name" value="HYDROLASE, PUTATIVE (AFU_ORTHOLOGUE AFUA_2G14860)-RELATED"/>
    <property type="match status" value="1"/>
</dbReference>
<gene>
    <name evidence="2" type="ORF">DLD77_05760</name>
</gene>
<dbReference type="Gene3D" id="3.40.50.1820">
    <property type="entry name" value="alpha/beta hydrolase"/>
    <property type="match status" value="1"/>
</dbReference>
<dbReference type="InterPro" id="IPR000073">
    <property type="entry name" value="AB_hydrolase_1"/>
</dbReference>
<evidence type="ECO:0000259" key="1">
    <source>
        <dbReference type="Pfam" id="PF00561"/>
    </source>
</evidence>
<dbReference type="EMBL" id="CP029600">
    <property type="protein sequence ID" value="AWO01230.1"/>
    <property type="molecule type" value="Genomic_DNA"/>
</dbReference>
<dbReference type="PANTHER" id="PTHR43798">
    <property type="entry name" value="MONOACYLGLYCEROL LIPASE"/>
    <property type="match status" value="1"/>
</dbReference>
<dbReference type="InterPro" id="IPR029058">
    <property type="entry name" value="AB_hydrolase_fold"/>
</dbReference>